<protein>
    <submittedName>
        <fullName evidence="3">Glycine betaine/proline transport system substrate-binding protein</fullName>
    </submittedName>
</protein>
<evidence type="ECO:0000313" key="3">
    <source>
        <dbReference type="EMBL" id="TCO68299.1"/>
    </source>
</evidence>
<dbReference type="GO" id="GO:0043190">
    <property type="term" value="C:ATP-binding cassette (ABC) transporter complex"/>
    <property type="evidence" value="ECO:0007669"/>
    <property type="project" value="InterPro"/>
</dbReference>
<feature type="signal peptide" evidence="1">
    <location>
        <begin position="1"/>
        <end position="26"/>
    </location>
</feature>
<dbReference type="AlphaFoldDB" id="A0A4R2KDI1"/>
<evidence type="ECO:0000259" key="2">
    <source>
        <dbReference type="Pfam" id="PF04069"/>
    </source>
</evidence>
<proteinExistence type="predicted"/>
<dbReference type="Pfam" id="PF04069">
    <property type="entry name" value="OpuAC"/>
    <property type="match status" value="1"/>
</dbReference>
<feature type="domain" description="ABC-type glycine betaine transport system substrate-binding" evidence="2">
    <location>
        <begin position="45"/>
        <end position="324"/>
    </location>
</feature>
<dbReference type="GO" id="GO:0022857">
    <property type="term" value="F:transmembrane transporter activity"/>
    <property type="evidence" value="ECO:0007669"/>
    <property type="project" value="InterPro"/>
</dbReference>
<dbReference type="InterPro" id="IPR007210">
    <property type="entry name" value="ABC_Gly_betaine_transp_sub-bd"/>
</dbReference>
<evidence type="ECO:0000256" key="1">
    <source>
        <dbReference type="SAM" id="SignalP"/>
    </source>
</evidence>
<accession>A0A4R2KDI1</accession>
<dbReference type="PROSITE" id="PS51257">
    <property type="entry name" value="PROKAR_LIPOPROTEIN"/>
    <property type="match status" value="1"/>
</dbReference>
<sequence length="346" mass="39379">MMKIKKHKKFLMMLIGLFVMVSLLSACGKTDADKEQGNEEKKKETIVFADAGWDSIRFHNAVASTIIEKGYGYPTTEMMGSEQTSLLGLRQGDIDVYTEIWTGNIVELYQEAIKSGDIVELSINYSDNKQGLYVPTYVIKGDPKKGIKPIAPDLKSVKDLHKYWEIFKDPEDPNKGRIFGSIPGWTADEVLREKIKNYGLDKAYNYFQAGSAPALAASITKAIEDKAPWVGYYWEPTWVTGKYDMTLLEDEAYTKEKWEDGYRCAFPSQDLTIAVNKEFSTKAPEVEQFLKQYQTSSEVTSSALAYMQENEADAKDAAKWFLKEHEEIWTKWVPAEIEKKVKEGIQ</sequence>
<dbReference type="Gene3D" id="3.40.190.100">
    <property type="entry name" value="Glycine betaine-binding periplasmic protein, domain 2"/>
    <property type="match status" value="1"/>
</dbReference>
<evidence type="ECO:0000313" key="4">
    <source>
        <dbReference type="Proteomes" id="UP000294919"/>
    </source>
</evidence>
<gene>
    <name evidence="3" type="ORF">EV214_14511</name>
</gene>
<comment type="caution">
    <text evidence="3">The sequence shown here is derived from an EMBL/GenBank/DDBJ whole genome shotgun (WGS) entry which is preliminary data.</text>
</comment>
<organism evidence="3 4">
    <name type="scientific">Marinisporobacter balticus</name>
    <dbReference type="NCBI Taxonomy" id="2018667"/>
    <lineage>
        <taxon>Bacteria</taxon>
        <taxon>Bacillati</taxon>
        <taxon>Bacillota</taxon>
        <taxon>Clostridia</taxon>
        <taxon>Peptostreptococcales</taxon>
        <taxon>Thermotaleaceae</taxon>
        <taxon>Marinisporobacter</taxon>
    </lineage>
</organism>
<keyword evidence="4" id="KW-1185">Reference proteome</keyword>
<feature type="chain" id="PRO_5039011551" evidence="1">
    <location>
        <begin position="27"/>
        <end position="346"/>
    </location>
</feature>
<dbReference type="Gene3D" id="3.40.190.10">
    <property type="entry name" value="Periplasmic binding protein-like II"/>
    <property type="match status" value="1"/>
</dbReference>
<dbReference type="Proteomes" id="UP000294919">
    <property type="component" value="Unassembled WGS sequence"/>
</dbReference>
<name>A0A4R2KDI1_9FIRM</name>
<dbReference type="RefSeq" id="WP_207669730.1">
    <property type="nucleotide sequence ID" value="NZ_SLWV01000045.1"/>
</dbReference>
<reference evidence="3 4" key="1">
    <citation type="submission" date="2019-03" db="EMBL/GenBank/DDBJ databases">
        <title>Genomic Encyclopedia of Type Strains, Phase IV (KMG-IV): sequencing the most valuable type-strain genomes for metagenomic binning, comparative biology and taxonomic classification.</title>
        <authorList>
            <person name="Goeker M."/>
        </authorList>
    </citation>
    <scope>NUCLEOTIDE SEQUENCE [LARGE SCALE GENOMIC DNA]</scope>
    <source>
        <strain evidence="3 4">DSM 102940</strain>
    </source>
</reference>
<dbReference type="EMBL" id="SLWV01000045">
    <property type="protein sequence ID" value="TCO68299.1"/>
    <property type="molecule type" value="Genomic_DNA"/>
</dbReference>
<keyword evidence="1" id="KW-0732">Signal</keyword>
<dbReference type="CDD" id="cd13641">
    <property type="entry name" value="PBP2_HisX_like"/>
    <property type="match status" value="1"/>
</dbReference>
<dbReference type="SUPFAM" id="SSF53850">
    <property type="entry name" value="Periplasmic binding protein-like II"/>
    <property type="match status" value="1"/>
</dbReference>